<sequence length="105" mass="11342">MDKKEILELSRKENPLHDEGVENAQDNGRKWGVLGFLSLYAIVVLYDLAVGIASVLPTVFLLGYLSCEALGRYAARKEKAALVTGIICAIGTVATLASYVMNTLP</sequence>
<protein>
    <submittedName>
        <fullName evidence="2">Uncharacterized protein</fullName>
    </submittedName>
</protein>
<keyword evidence="3" id="KW-1185">Reference proteome</keyword>
<organism evidence="2 3">
    <name type="scientific">Bifidobacterium moukalabense DSM 27321</name>
    <dbReference type="NCBI Taxonomy" id="1435051"/>
    <lineage>
        <taxon>Bacteria</taxon>
        <taxon>Bacillati</taxon>
        <taxon>Actinomycetota</taxon>
        <taxon>Actinomycetes</taxon>
        <taxon>Bifidobacteriales</taxon>
        <taxon>Bifidobacteriaceae</taxon>
        <taxon>Bifidobacterium</taxon>
    </lineage>
</organism>
<dbReference type="AlphaFoldDB" id="W4N8C3"/>
<dbReference type="eggNOG" id="ENOG5032N4D">
    <property type="taxonomic scope" value="Bacteria"/>
</dbReference>
<dbReference type="Proteomes" id="UP000019155">
    <property type="component" value="Unassembled WGS sequence"/>
</dbReference>
<reference evidence="2 3" key="1">
    <citation type="journal article" date="2014" name="Genome Announc.">
        <title>The Genome Sequence of Bifidobacterium moukalabense DSM 27321 Highlights the Close Phylogenetic Relatedness with the Bifidobacterium dentium Taxon.</title>
        <authorList>
            <person name="Lugli G.A."/>
            <person name="Duranti S."/>
            <person name="Milani C."/>
            <person name="Turroni F."/>
            <person name="Viappiani A."/>
            <person name="Mangifesta M."/>
            <person name="van Sinderen D."/>
            <person name="Ventura M."/>
        </authorList>
    </citation>
    <scope>NUCLEOTIDE SEQUENCE [LARGE SCALE GENOMIC DNA]</scope>
    <source>
        <strain evidence="2 3">DSM 27321</strain>
    </source>
</reference>
<dbReference type="Pfam" id="PF20040">
    <property type="entry name" value="DUF6442"/>
    <property type="match status" value="1"/>
</dbReference>
<keyword evidence="1" id="KW-0812">Transmembrane</keyword>
<accession>W4N8C3</accession>
<evidence type="ECO:0000313" key="3">
    <source>
        <dbReference type="Proteomes" id="UP000019155"/>
    </source>
</evidence>
<name>W4N8C3_9BIFI</name>
<proteinExistence type="predicted"/>
<keyword evidence="1" id="KW-0472">Membrane</keyword>
<keyword evidence="1" id="KW-1133">Transmembrane helix</keyword>
<feature type="transmembrane region" description="Helical" evidence="1">
    <location>
        <begin position="79"/>
        <end position="101"/>
    </location>
</feature>
<dbReference type="GeneID" id="97501862"/>
<evidence type="ECO:0000256" key="1">
    <source>
        <dbReference type="SAM" id="Phobius"/>
    </source>
</evidence>
<evidence type="ECO:0000313" key="2">
    <source>
        <dbReference type="EMBL" id="ETY70890.1"/>
    </source>
</evidence>
<dbReference type="PATRIC" id="fig|1435051.3.peg.1740"/>
<dbReference type="OrthoDB" id="9554375at2"/>
<feature type="transmembrane region" description="Helical" evidence="1">
    <location>
        <begin position="39"/>
        <end position="67"/>
    </location>
</feature>
<comment type="caution">
    <text evidence="2">The sequence shown here is derived from an EMBL/GenBank/DDBJ whole genome shotgun (WGS) entry which is preliminary data.</text>
</comment>
<dbReference type="EMBL" id="AZMV01000007">
    <property type="protein sequence ID" value="ETY70890.1"/>
    <property type="molecule type" value="Genomic_DNA"/>
</dbReference>
<gene>
    <name evidence="2" type="ORF">BMOU_1752</name>
</gene>
<dbReference type="RefSeq" id="WP_034876778.1">
    <property type="nucleotide sequence ID" value="NZ_AZMV01000007.1"/>
</dbReference>
<dbReference type="InterPro" id="IPR045620">
    <property type="entry name" value="DUF6442"/>
</dbReference>